<dbReference type="RefSeq" id="WP_103127807.1">
    <property type="nucleotide sequence ID" value="NZ_BFAG01000001.1"/>
</dbReference>
<feature type="signal peptide" evidence="1">
    <location>
        <begin position="1"/>
        <end position="23"/>
    </location>
</feature>
<evidence type="ECO:0000256" key="1">
    <source>
        <dbReference type="SAM" id="SignalP"/>
    </source>
</evidence>
<dbReference type="InterPro" id="IPR014044">
    <property type="entry name" value="CAP_dom"/>
</dbReference>
<gene>
    <name evidence="3" type="ORF">DAERI_010428</name>
</gene>
<dbReference type="Proteomes" id="UP000236569">
    <property type="component" value="Unassembled WGS sequence"/>
</dbReference>
<reference evidence="4" key="1">
    <citation type="submission" date="2018-01" db="EMBL/GenBank/DDBJ databases">
        <title>Draft Genome Sequence of the Radioresistant Bacterium Deinococcus aerius TR0125, Isolated from the Higher Atmosphere above Japan.</title>
        <authorList>
            <person name="Satoh K."/>
            <person name="Arai H."/>
            <person name="Sanzen T."/>
            <person name="Kawaguchi Y."/>
            <person name="Hayashi H."/>
            <person name="Yokobori S."/>
            <person name="Yamagishi A."/>
            <person name="Oono Y."/>
            <person name="Narumi I."/>
        </authorList>
    </citation>
    <scope>NUCLEOTIDE SEQUENCE [LARGE SCALE GENOMIC DNA]</scope>
    <source>
        <strain evidence="4">TR0125</strain>
    </source>
</reference>
<evidence type="ECO:0000259" key="2">
    <source>
        <dbReference type="Pfam" id="PF00188"/>
    </source>
</evidence>
<dbReference type="SUPFAM" id="SSF55797">
    <property type="entry name" value="PR-1-like"/>
    <property type="match status" value="1"/>
</dbReference>
<feature type="domain" description="SCP" evidence="2">
    <location>
        <begin position="51"/>
        <end position="157"/>
    </location>
</feature>
<name>A0A2I9D1J3_9DEIO</name>
<keyword evidence="4" id="KW-1185">Reference proteome</keyword>
<proteinExistence type="predicted"/>
<dbReference type="InterPro" id="IPR035940">
    <property type="entry name" value="CAP_sf"/>
</dbReference>
<dbReference type="CDD" id="cd05379">
    <property type="entry name" value="CAP_bacterial"/>
    <property type="match status" value="1"/>
</dbReference>
<dbReference type="Pfam" id="PF00188">
    <property type="entry name" value="CAP"/>
    <property type="match status" value="1"/>
</dbReference>
<keyword evidence="1" id="KW-0732">Signal</keyword>
<organism evidence="3 4">
    <name type="scientific">Deinococcus aerius</name>
    <dbReference type="NCBI Taxonomy" id="200253"/>
    <lineage>
        <taxon>Bacteria</taxon>
        <taxon>Thermotogati</taxon>
        <taxon>Deinococcota</taxon>
        <taxon>Deinococci</taxon>
        <taxon>Deinococcales</taxon>
        <taxon>Deinococcaceae</taxon>
        <taxon>Deinococcus</taxon>
    </lineage>
</organism>
<protein>
    <recommendedName>
        <fullName evidence="2">SCP domain-containing protein</fullName>
    </recommendedName>
</protein>
<accession>A0A2I9D1J3</accession>
<evidence type="ECO:0000313" key="4">
    <source>
        <dbReference type="Proteomes" id="UP000236569"/>
    </source>
</evidence>
<sequence>MLCAKLTFLAGVLAALTFLSAQAQSAAEAQLLAGLNQARARGVTCPAVGRRPVGAPLLASAAHALAARTQAGYMGRSGRISHIGTGGSTPRVRAASTGVTAASVTEIIYLGSGVNPQAAVRWWLHSPVHCVVLTDPRYTHAGASVVQGSRGTAYVVVLSSRPR</sequence>
<dbReference type="AlphaFoldDB" id="A0A2I9D1J3"/>
<dbReference type="OrthoDB" id="68195at2"/>
<dbReference type="PANTHER" id="PTHR31157:SF1">
    <property type="entry name" value="SCP DOMAIN-CONTAINING PROTEIN"/>
    <property type="match status" value="1"/>
</dbReference>
<dbReference type="Gene3D" id="3.40.33.10">
    <property type="entry name" value="CAP"/>
    <property type="match status" value="1"/>
</dbReference>
<evidence type="ECO:0000313" key="3">
    <source>
        <dbReference type="EMBL" id="GBF04256.1"/>
    </source>
</evidence>
<comment type="caution">
    <text evidence="3">The sequence shown here is derived from an EMBL/GenBank/DDBJ whole genome shotgun (WGS) entry which is preliminary data.</text>
</comment>
<dbReference type="EMBL" id="BFAG01000001">
    <property type="protein sequence ID" value="GBF04256.1"/>
    <property type="molecule type" value="Genomic_DNA"/>
</dbReference>
<feature type="chain" id="PRO_5014356957" description="SCP domain-containing protein" evidence="1">
    <location>
        <begin position="24"/>
        <end position="163"/>
    </location>
</feature>
<dbReference type="PANTHER" id="PTHR31157">
    <property type="entry name" value="SCP DOMAIN-CONTAINING PROTEIN"/>
    <property type="match status" value="1"/>
</dbReference>